<proteinExistence type="predicted"/>
<reference evidence="1" key="1">
    <citation type="submission" date="2023-11" db="EMBL/GenBank/DDBJ databases">
        <authorList>
            <person name="Poullet M."/>
        </authorList>
    </citation>
    <scope>NUCLEOTIDE SEQUENCE</scope>
    <source>
        <strain evidence="1">E1834</strain>
    </source>
</reference>
<comment type="caution">
    <text evidence="1">The sequence shown here is derived from an EMBL/GenBank/DDBJ whole genome shotgun (WGS) entry which is preliminary data.</text>
</comment>
<gene>
    <name evidence="1" type="ORF">MENTE1834_LOCUS39543</name>
</gene>
<dbReference type="Proteomes" id="UP001497535">
    <property type="component" value="Unassembled WGS sequence"/>
</dbReference>
<keyword evidence="2" id="KW-1185">Reference proteome</keyword>
<organism evidence="1 2">
    <name type="scientific">Meloidogyne enterolobii</name>
    <name type="common">Root-knot nematode worm</name>
    <name type="synonym">Meloidogyne mayaguensis</name>
    <dbReference type="NCBI Taxonomy" id="390850"/>
    <lineage>
        <taxon>Eukaryota</taxon>
        <taxon>Metazoa</taxon>
        <taxon>Ecdysozoa</taxon>
        <taxon>Nematoda</taxon>
        <taxon>Chromadorea</taxon>
        <taxon>Rhabditida</taxon>
        <taxon>Tylenchina</taxon>
        <taxon>Tylenchomorpha</taxon>
        <taxon>Tylenchoidea</taxon>
        <taxon>Meloidogynidae</taxon>
        <taxon>Meloidogyninae</taxon>
        <taxon>Meloidogyne</taxon>
    </lineage>
</organism>
<protein>
    <submittedName>
        <fullName evidence="1">Uncharacterized protein</fullName>
    </submittedName>
</protein>
<accession>A0ACB1ANU7</accession>
<evidence type="ECO:0000313" key="2">
    <source>
        <dbReference type="Proteomes" id="UP001497535"/>
    </source>
</evidence>
<dbReference type="EMBL" id="CAVMJV010000089">
    <property type="protein sequence ID" value="CAK5091690.1"/>
    <property type="molecule type" value="Genomic_DNA"/>
</dbReference>
<evidence type="ECO:0000313" key="1">
    <source>
        <dbReference type="EMBL" id="CAK5091690.1"/>
    </source>
</evidence>
<name>A0ACB1ANU7_MELEN</name>
<sequence length="846" mass="93164">MFGVVILYALLVGALPFDDDNLRNLLEKVKKGSFHIPHFVPSDCQGLLRSMVEVNPTKRISLQDVFKHPWVIGPNKGELELEVPMAQVVETHVIPNEDSIDPDVFRHMNNLGCFKDKEKLVAELLSTKHNTEKIVYFLLLDRKRRRPAKEEEPESVLRNSTFDNIVDPPRKRVDTSKPRLPPSRISDGSPMNPRKNRYRLRQSSLGGSPEDSPQHSSCSLYPQSARGNAFTTSQKVEEALLSLSSGKHRISLGSNHSRNSNNTNYQQSRQQNHHHYFTQPINPIIVQRASRRDEQNTKQEIQTQQSNKSNGTNIPPLLLPANKPRVPITTTNTGVVVTTTTTPTAVASSAASSSNSIASSSGIVLMNSPSMNASNNSITAVSSSSNSSIIGPSGPWHSKISTTIKNSILGTPRFHRKSVGGSSNNTNNGYNAGSNESDTECNGGVSSTNLSDSTSDLVKKSFFGSLSMSGADRDDTPCIPVQNKTLPEIKAELIRLFLTIHELSHSVVGQNSFRVEYKRLPYLGFSRGVKFQVDILTPPNQRRDSQNSISCSEITDFYVVQFTLISDQRPSASSGFMVKPRKLSSQSSVGSEDSAAAGSVDRQDSDQLKYSQQFRQKQSSIQSQINPPLAEDESGFFADSVSNSKTVLRAALSCSTASPRINYNSTNQQQELLNESPPPSARSRTSRKSDASLLGVVLINRQKASVASWGSPATAGQEMRAQREADSLDNRGLGIDDVPRPKTAISNIIQIQQQHKASVFSWSSQCSNTSVNSDDSLIFTNNNVLNSTGIFCDINKRKEEELNNNNIKKDEINKEINNNKIKENFKTSPEEILENNKNFGNNSNST</sequence>